<reference evidence="1" key="1">
    <citation type="submission" date="2023-03" db="EMBL/GenBank/DDBJ databases">
        <title>Massive genome expansion in bonnet fungi (Mycena s.s.) driven by repeated elements and novel gene families across ecological guilds.</title>
        <authorList>
            <consortium name="Lawrence Berkeley National Laboratory"/>
            <person name="Harder C.B."/>
            <person name="Miyauchi S."/>
            <person name="Viragh M."/>
            <person name="Kuo A."/>
            <person name="Thoen E."/>
            <person name="Andreopoulos B."/>
            <person name="Lu D."/>
            <person name="Skrede I."/>
            <person name="Drula E."/>
            <person name="Henrissat B."/>
            <person name="Morin E."/>
            <person name="Kohler A."/>
            <person name="Barry K."/>
            <person name="LaButti K."/>
            <person name="Morin E."/>
            <person name="Salamov A."/>
            <person name="Lipzen A."/>
            <person name="Mereny Z."/>
            <person name="Hegedus B."/>
            <person name="Baldrian P."/>
            <person name="Stursova M."/>
            <person name="Weitz H."/>
            <person name="Taylor A."/>
            <person name="Grigoriev I.V."/>
            <person name="Nagy L.G."/>
            <person name="Martin F."/>
            <person name="Kauserud H."/>
        </authorList>
    </citation>
    <scope>NUCLEOTIDE SEQUENCE</scope>
    <source>
        <strain evidence="1">9284</strain>
    </source>
</reference>
<evidence type="ECO:0008006" key="3">
    <source>
        <dbReference type="Google" id="ProtNLM"/>
    </source>
</evidence>
<organism evidence="1 2">
    <name type="scientific">Roridomyces roridus</name>
    <dbReference type="NCBI Taxonomy" id="1738132"/>
    <lineage>
        <taxon>Eukaryota</taxon>
        <taxon>Fungi</taxon>
        <taxon>Dikarya</taxon>
        <taxon>Basidiomycota</taxon>
        <taxon>Agaricomycotina</taxon>
        <taxon>Agaricomycetes</taxon>
        <taxon>Agaricomycetidae</taxon>
        <taxon>Agaricales</taxon>
        <taxon>Marasmiineae</taxon>
        <taxon>Mycenaceae</taxon>
        <taxon>Roridomyces</taxon>
    </lineage>
</organism>
<accession>A0AAD7CCB1</accession>
<sequence>MSSRERVPTEIWLEIFGHLPLSSLKQTSLTQREFKSIARTLLFNHFRLQPYASHYKSGAVPHTPAVVKRNVERLDFWSSSESESLACVNHPSWTISISRTATSSLASTSTPPGCSCVSPSFATRPTEEKADLWIPLLHPEHLRVLEVFADPYLKLMNETMVSSPVFPHVHTLRTSVIPGTLSRNLLAWSKFPGVRSLGLSNRGVQTSPFGPTHPVVCPDVMPLLEEYEGCPHALHLFAARATLMRVCIDHCSLDGLIACLNWVQSPQVTSFNIGLLDVLDVSNLSVIFNSFPMLQALRIFVLNNDDEAAYGWEGGCSDSTSPGMTNHETGSEILLNSRGSTHTPEYLAMPDPHLGIRIQARRHPRHEQETA</sequence>
<dbReference type="AlphaFoldDB" id="A0AAD7CCB1"/>
<gene>
    <name evidence="1" type="ORF">FB45DRAFT_1116462</name>
</gene>
<protein>
    <recommendedName>
        <fullName evidence="3">F-box domain-containing protein</fullName>
    </recommendedName>
</protein>
<name>A0AAD7CCB1_9AGAR</name>
<dbReference type="InterPro" id="IPR036047">
    <property type="entry name" value="F-box-like_dom_sf"/>
</dbReference>
<comment type="caution">
    <text evidence="1">The sequence shown here is derived from an EMBL/GenBank/DDBJ whole genome shotgun (WGS) entry which is preliminary data.</text>
</comment>
<evidence type="ECO:0000313" key="2">
    <source>
        <dbReference type="Proteomes" id="UP001221142"/>
    </source>
</evidence>
<keyword evidence="2" id="KW-1185">Reference proteome</keyword>
<dbReference type="Proteomes" id="UP001221142">
    <property type="component" value="Unassembled WGS sequence"/>
</dbReference>
<dbReference type="EMBL" id="JARKIF010000003">
    <property type="protein sequence ID" value="KAJ7644744.1"/>
    <property type="molecule type" value="Genomic_DNA"/>
</dbReference>
<dbReference type="SUPFAM" id="SSF81383">
    <property type="entry name" value="F-box domain"/>
    <property type="match status" value="1"/>
</dbReference>
<proteinExistence type="predicted"/>
<dbReference type="CDD" id="cd09917">
    <property type="entry name" value="F-box_SF"/>
    <property type="match status" value="1"/>
</dbReference>
<evidence type="ECO:0000313" key="1">
    <source>
        <dbReference type="EMBL" id="KAJ7644744.1"/>
    </source>
</evidence>